<dbReference type="GO" id="GO:0051015">
    <property type="term" value="F:actin filament binding"/>
    <property type="evidence" value="ECO:0007669"/>
    <property type="project" value="TreeGrafter"/>
</dbReference>
<dbReference type="Gene3D" id="3.40.225.10">
    <property type="entry name" value="Class II aldolase/adducin N-terminal domain"/>
    <property type="match status" value="1"/>
</dbReference>
<dbReference type="eggNOG" id="COG0235">
    <property type="taxonomic scope" value="Bacteria"/>
</dbReference>
<dbReference type="NCBIfam" id="NF005451">
    <property type="entry name" value="PRK07044.1"/>
    <property type="match status" value="1"/>
</dbReference>
<comment type="similarity">
    <text evidence="1">Belongs to the aldolase class II family.</text>
</comment>
<dbReference type="EMBL" id="AWFB01000067">
    <property type="protein sequence ID" value="RAN30980.1"/>
    <property type="molecule type" value="Genomic_DNA"/>
</dbReference>
<evidence type="ECO:0000256" key="1">
    <source>
        <dbReference type="ARBA" id="ARBA00037961"/>
    </source>
</evidence>
<dbReference type="PANTHER" id="PTHR10672:SF3">
    <property type="entry name" value="PROTEIN HU-LI TAI SHAO"/>
    <property type="match status" value="1"/>
</dbReference>
<dbReference type="PANTHER" id="PTHR10672">
    <property type="entry name" value="ADDUCIN"/>
    <property type="match status" value="1"/>
</dbReference>
<evidence type="ECO:0000313" key="3">
    <source>
        <dbReference type="EMBL" id="RAN30980.1"/>
    </source>
</evidence>
<dbReference type="STRING" id="1280941.HY2_02275"/>
<protein>
    <recommendedName>
        <fullName evidence="2">Class II aldolase/adducin N-terminal domain-containing protein</fullName>
    </recommendedName>
</protein>
<dbReference type="Pfam" id="PF00596">
    <property type="entry name" value="Aldolase_II"/>
    <property type="match status" value="1"/>
</dbReference>
<organism evidence="3 4">
    <name type="scientific">Hyphomonas pacifica</name>
    <dbReference type="NCBI Taxonomy" id="1280941"/>
    <lineage>
        <taxon>Bacteria</taxon>
        <taxon>Pseudomonadati</taxon>
        <taxon>Pseudomonadota</taxon>
        <taxon>Alphaproteobacteria</taxon>
        <taxon>Hyphomonadales</taxon>
        <taxon>Hyphomonadaceae</taxon>
        <taxon>Hyphomonas</taxon>
    </lineage>
</organism>
<keyword evidence="4" id="KW-1185">Reference proteome</keyword>
<comment type="caution">
    <text evidence="3">The sequence shown here is derived from an EMBL/GenBank/DDBJ whole genome shotgun (WGS) entry which is preliminary data.</text>
</comment>
<name>A0A062U3J2_9PROT</name>
<dbReference type="SMART" id="SM01007">
    <property type="entry name" value="Aldolase_II"/>
    <property type="match status" value="1"/>
</dbReference>
<proteinExistence type="inferred from homology"/>
<feature type="domain" description="Class II aldolase/adducin N-terminal" evidence="2">
    <location>
        <begin position="61"/>
        <end position="242"/>
    </location>
</feature>
<reference evidence="3 4" key="1">
    <citation type="submission" date="2013-04" db="EMBL/GenBank/DDBJ databases">
        <title>Hyphomonas sp. T24B3 Genome Sequencing.</title>
        <authorList>
            <person name="Lai Q."/>
            <person name="Shao Z."/>
        </authorList>
    </citation>
    <scope>NUCLEOTIDE SEQUENCE [LARGE SCALE GENOMIC DNA]</scope>
    <source>
        <strain evidence="3 4">T24B3</strain>
    </source>
</reference>
<evidence type="ECO:0000313" key="4">
    <source>
        <dbReference type="Proteomes" id="UP000249123"/>
    </source>
</evidence>
<dbReference type="InterPro" id="IPR051017">
    <property type="entry name" value="Aldolase-II_Adducin_sf"/>
</dbReference>
<gene>
    <name evidence="3" type="ORF">HY3_05110</name>
</gene>
<sequence length="301" mass="33830">MFWQYRQPQEGDAGVNISWRLRVFSDNLQKTILRETRNMADGAQKVDIRSSVSAEEWKARVDLAALYRLVALHGWDDMIFTHISHRVPGPDHHFLINPYGYFFDEITASSLVKVDLEGNIVQETDHFINPAGFTIHSAIHDAREDAKVVIHVHTDQGVAVSAQKEGLMPLSQTAMVVREDIAYHDYEGIALDLDERERLVADLGPKKHSMLLRNHGTLTIGETAAQAFTRMFFLERACNMQIMALSAGRDGVLECGNDLQQKVAGQGGLTEDSSGMSMLTERLIWPALMRKLDRQLPGYDA</sequence>
<dbReference type="Proteomes" id="UP000249123">
    <property type="component" value="Unassembled WGS sequence"/>
</dbReference>
<dbReference type="InterPro" id="IPR036409">
    <property type="entry name" value="Aldolase_II/adducin_N_sf"/>
</dbReference>
<dbReference type="FunFam" id="3.40.225.10:FF:000013">
    <property type="entry name" value="Class II aldolase"/>
    <property type="match status" value="1"/>
</dbReference>
<evidence type="ECO:0000259" key="2">
    <source>
        <dbReference type="SMART" id="SM01007"/>
    </source>
</evidence>
<dbReference type="SUPFAM" id="SSF53639">
    <property type="entry name" value="AraD/HMP-PK domain-like"/>
    <property type="match status" value="1"/>
</dbReference>
<dbReference type="GO" id="GO:0005856">
    <property type="term" value="C:cytoskeleton"/>
    <property type="evidence" value="ECO:0007669"/>
    <property type="project" value="TreeGrafter"/>
</dbReference>
<accession>A0A062U3J2</accession>
<accession>A0A328JU32</accession>
<dbReference type="AlphaFoldDB" id="A0A062U3J2"/>
<dbReference type="InterPro" id="IPR001303">
    <property type="entry name" value="Aldolase_II/adducin_N"/>
</dbReference>